<feature type="transmembrane region" description="Helical" evidence="9">
    <location>
        <begin position="179"/>
        <end position="196"/>
    </location>
</feature>
<dbReference type="Pfam" id="PF02254">
    <property type="entry name" value="TrkA_N"/>
    <property type="match status" value="1"/>
</dbReference>
<feature type="transmembrane region" description="Helical" evidence="9">
    <location>
        <begin position="121"/>
        <end position="139"/>
    </location>
</feature>
<evidence type="ECO:0000259" key="10">
    <source>
        <dbReference type="PROSITE" id="PS51202"/>
    </source>
</evidence>
<dbReference type="InterPro" id="IPR006153">
    <property type="entry name" value="Cation/H_exchanger_TM"/>
</dbReference>
<feature type="domain" description="RCK C-terminal" evidence="10">
    <location>
        <begin position="520"/>
        <end position="599"/>
    </location>
</feature>
<keyword evidence="3" id="KW-0813">Transport</keyword>
<feature type="transmembrane region" description="Helical" evidence="9">
    <location>
        <begin position="151"/>
        <end position="173"/>
    </location>
</feature>
<comment type="similarity">
    <text evidence="2">Belongs to the monovalent cation:proton antiporter 2 (CPA2) transporter (TC 2.A.37) family.</text>
</comment>
<comment type="subcellular location">
    <subcellularLocation>
        <location evidence="1">Membrane</location>
        <topology evidence="1">Multi-pass membrane protein</topology>
    </subcellularLocation>
</comment>
<accession>A0ABS4GN80</accession>
<evidence type="ECO:0000256" key="4">
    <source>
        <dbReference type="ARBA" id="ARBA00022449"/>
    </source>
</evidence>
<dbReference type="Proteomes" id="UP001519343">
    <property type="component" value="Unassembled WGS sequence"/>
</dbReference>
<dbReference type="PANTHER" id="PTHR43562:SF1">
    <property type="entry name" value="NA(+)_H(+) ANTIPORTER YJBQ-RELATED"/>
    <property type="match status" value="1"/>
</dbReference>
<evidence type="ECO:0000256" key="2">
    <source>
        <dbReference type="ARBA" id="ARBA00005551"/>
    </source>
</evidence>
<evidence type="ECO:0000313" key="11">
    <source>
        <dbReference type="EMBL" id="MBP1931742.1"/>
    </source>
</evidence>
<dbReference type="InterPro" id="IPR036721">
    <property type="entry name" value="RCK_C_sf"/>
</dbReference>
<evidence type="ECO:0000256" key="3">
    <source>
        <dbReference type="ARBA" id="ARBA00022448"/>
    </source>
</evidence>
<dbReference type="PROSITE" id="PS51202">
    <property type="entry name" value="RCK_C"/>
    <property type="match status" value="1"/>
</dbReference>
<gene>
    <name evidence="11" type="ORF">J2Z37_001743</name>
</gene>
<dbReference type="InterPro" id="IPR038770">
    <property type="entry name" value="Na+/solute_symporter_sf"/>
</dbReference>
<feature type="transmembrane region" description="Helical" evidence="9">
    <location>
        <begin position="297"/>
        <end position="318"/>
    </location>
</feature>
<feature type="transmembrane region" description="Helical" evidence="9">
    <location>
        <begin position="361"/>
        <end position="381"/>
    </location>
</feature>
<protein>
    <submittedName>
        <fullName evidence="11">CPA2 family monovalent cation:H+ antiporter-2/trk system potassium uptake protein TrkA</fullName>
    </submittedName>
</protein>
<keyword evidence="4" id="KW-0050">Antiport</keyword>
<feature type="transmembrane region" description="Helical" evidence="9">
    <location>
        <begin position="330"/>
        <end position="349"/>
    </location>
</feature>
<proteinExistence type="inferred from homology"/>
<dbReference type="Pfam" id="PF00999">
    <property type="entry name" value="Na_H_Exchanger"/>
    <property type="match status" value="1"/>
</dbReference>
<evidence type="ECO:0000256" key="7">
    <source>
        <dbReference type="ARBA" id="ARBA00023065"/>
    </source>
</evidence>
<dbReference type="Gene3D" id="3.40.50.720">
    <property type="entry name" value="NAD(P)-binding Rossmann-like Domain"/>
    <property type="match status" value="1"/>
</dbReference>
<keyword evidence="12" id="KW-1185">Reference proteome</keyword>
<evidence type="ECO:0000256" key="6">
    <source>
        <dbReference type="ARBA" id="ARBA00022989"/>
    </source>
</evidence>
<dbReference type="SUPFAM" id="SSF116726">
    <property type="entry name" value="TrkA C-terminal domain-like"/>
    <property type="match status" value="1"/>
</dbReference>
<feature type="transmembrane region" description="Helical" evidence="9">
    <location>
        <begin position="21"/>
        <end position="40"/>
    </location>
</feature>
<evidence type="ECO:0000256" key="9">
    <source>
        <dbReference type="SAM" id="Phobius"/>
    </source>
</evidence>
<dbReference type="Gene3D" id="1.20.1530.20">
    <property type="match status" value="1"/>
</dbReference>
<keyword evidence="5 9" id="KW-0812">Transmembrane</keyword>
<evidence type="ECO:0000313" key="12">
    <source>
        <dbReference type="Proteomes" id="UP001519343"/>
    </source>
</evidence>
<dbReference type="SUPFAM" id="SSF51735">
    <property type="entry name" value="NAD(P)-binding Rossmann-fold domains"/>
    <property type="match status" value="1"/>
</dbReference>
<feature type="transmembrane region" description="Helical" evidence="9">
    <location>
        <begin position="52"/>
        <end position="70"/>
    </location>
</feature>
<dbReference type="InterPro" id="IPR036291">
    <property type="entry name" value="NAD(P)-bd_dom_sf"/>
</dbReference>
<name>A0ABS4GN80_9BACL</name>
<dbReference type="EMBL" id="JAGGKT010000003">
    <property type="protein sequence ID" value="MBP1931742.1"/>
    <property type="molecule type" value="Genomic_DNA"/>
</dbReference>
<keyword evidence="8 9" id="KW-0472">Membrane</keyword>
<feature type="transmembrane region" description="Helical" evidence="9">
    <location>
        <begin position="216"/>
        <end position="233"/>
    </location>
</feature>
<comment type="caution">
    <text evidence="11">The sequence shown here is derived from an EMBL/GenBank/DDBJ whole genome shotgun (WGS) entry which is preliminary data.</text>
</comment>
<dbReference type="InterPro" id="IPR003148">
    <property type="entry name" value="RCK_N"/>
</dbReference>
<dbReference type="Gene3D" id="3.30.70.1450">
    <property type="entry name" value="Regulator of K+ conductance, C-terminal domain"/>
    <property type="match status" value="1"/>
</dbReference>
<feature type="transmembrane region" description="Helical" evidence="9">
    <location>
        <begin position="268"/>
        <end position="285"/>
    </location>
</feature>
<evidence type="ECO:0000256" key="1">
    <source>
        <dbReference type="ARBA" id="ARBA00004141"/>
    </source>
</evidence>
<organism evidence="11 12">
    <name type="scientific">Ammoniphilus resinae</name>
    <dbReference type="NCBI Taxonomy" id="861532"/>
    <lineage>
        <taxon>Bacteria</taxon>
        <taxon>Bacillati</taxon>
        <taxon>Bacillota</taxon>
        <taxon>Bacilli</taxon>
        <taxon>Bacillales</taxon>
        <taxon>Paenibacillaceae</taxon>
        <taxon>Aneurinibacillus group</taxon>
        <taxon>Ammoniphilus</taxon>
    </lineage>
</organism>
<sequence length="599" mass="67195">MLSLMIVVGLIFIIPIVLERLRWNFLPVVVVEIMAGIILGKSGLGFIQPNEWLTILSSLGFIFLMFLSGLEIDFESFQTKKKTAAKINPIWIASLTFLLILVISAAFGYGFQSFGFVGDAIFMTLIISTISLSVVVPVLKDKGITNTPYGQSILVTAVISDFATMILLSVYVAFQSSNAMKPLLLLILFVVMFFFYRMGIRFKKGKIMERISRESVQIGTRGVFALILFFVVLSEQVGAESILGAFLAGVIISLLSPKKEFVHQLTSFGFGFLIPIFFFMVGANLELRELIHDMPALAMIPFILISFFASKFLPVLLWRKWFSWSQTLGAGVLLPSTLSLVIAGTEIGLELKIITPTLQAALILSAVISSIFSPILFQRIAPEDQKDLVRKKVSLVGANTVNLALAKQLYQDGYDVIMYTSDQTLFTQGRSYDFETISLQQMNPEELAKYHATDSDYLVAFTTDDELNVQLANWAKQEGVENVICRLDTEERAKDLEEGVQTFSPFLSSRILLQALIEYPALFKFLHMEQNMQEVQIENENLHNRLIKELSFLGDALVIRIFRENNMIIPHGDTQIKWGDILLISADAEQISMIRQECS</sequence>
<dbReference type="PANTHER" id="PTHR43562">
    <property type="entry name" value="NAPA-TYPE SODIUM/HYDROGEN ANTIPORTER"/>
    <property type="match status" value="1"/>
</dbReference>
<evidence type="ECO:0000256" key="8">
    <source>
        <dbReference type="ARBA" id="ARBA00023136"/>
    </source>
</evidence>
<keyword evidence="6 9" id="KW-1133">Transmembrane helix</keyword>
<reference evidence="11 12" key="1">
    <citation type="submission" date="2021-03" db="EMBL/GenBank/DDBJ databases">
        <title>Genomic Encyclopedia of Type Strains, Phase IV (KMG-IV): sequencing the most valuable type-strain genomes for metagenomic binning, comparative biology and taxonomic classification.</title>
        <authorList>
            <person name="Goeker M."/>
        </authorList>
    </citation>
    <scope>NUCLEOTIDE SEQUENCE [LARGE SCALE GENOMIC DNA]</scope>
    <source>
        <strain evidence="11 12">DSM 24738</strain>
    </source>
</reference>
<keyword evidence="7" id="KW-0406">Ion transport</keyword>
<evidence type="ECO:0000256" key="5">
    <source>
        <dbReference type="ARBA" id="ARBA00022692"/>
    </source>
</evidence>
<dbReference type="InterPro" id="IPR006037">
    <property type="entry name" value="RCK_C"/>
</dbReference>
<feature type="transmembrane region" description="Helical" evidence="9">
    <location>
        <begin position="90"/>
        <end position="109"/>
    </location>
</feature>
<dbReference type="Pfam" id="PF02080">
    <property type="entry name" value="TrkA_C"/>
    <property type="match status" value="1"/>
</dbReference>
<dbReference type="RefSeq" id="WP_209809815.1">
    <property type="nucleotide sequence ID" value="NZ_JAGGKT010000003.1"/>
</dbReference>